<dbReference type="OrthoDB" id="9802901at2"/>
<gene>
    <name evidence="3" type="ORF">BKH29_00190</name>
</gene>
<dbReference type="AlphaFoldDB" id="A0A1Q8VDV9"/>
<sequence length="228" mass="25745">MSMNCPKCSASVSESDRFCSYCGHPLELVVTNSVEVGDGSIEGPLIQAGRDVYYRPKSPDPPKASYDAVPKWRSPFTQAVLSWMGVFLGIFGIVPISKIFGFYVTPSTGVNLVIWLVALLIVAAVFGLVWSLRELAKRETRRPLMLSWAISGYNHRITLEKIEASRCPTCNGKMKYYMKPTDWYYQINDNGSRRRVVTERTPMLECVRNPKHAFEMDPAEDKVAHSLR</sequence>
<keyword evidence="1" id="KW-1133">Transmembrane helix</keyword>
<accession>A0A1Q8VDV9</accession>
<keyword evidence="1" id="KW-0812">Transmembrane</keyword>
<reference evidence="3 4" key="1">
    <citation type="submission" date="2016-12" db="EMBL/GenBank/DDBJ databases">
        <title>Genomic Comparison of strains in the 'Actinomyces naeslundii' Group.</title>
        <authorList>
            <person name="Mughal S.R."/>
            <person name="Do T."/>
            <person name="Gilbert S.C."/>
            <person name="Witherden E.A."/>
            <person name="Didelot X."/>
            <person name="Beighton D."/>
        </authorList>
    </citation>
    <scope>NUCLEOTIDE SEQUENCE [LARGE SCALE GENOMIC DNA]</scope>
    <source>
        <strain evidence="3 4">CCUG 33920</strain>
    </source>
</reference>
<name>A0A1Q8VDV9_9ACTO</name>
<feature type="transmembrane region" description="Helical" evidence="1">
    <location>
        <begin position="112"/>
        <end position="132"/>
    </location>
</feature>
<evidence type="ECO:0000256" key="1">
    <source>
        <dbReference type="SAM" id="Phobius"/>
    </source>
</evidence>
<feature type="domain" description="Zinc-ribbon" evidence="2">
    <location>
        <begin position="5"/>
        <end position="26"/>
    </location>
</feature>
<dbReference type="InterPro" id="IPR026870">
    <property type="entry name" value="Zinc_ribbon_dom"/>
</dbReference>
<feature type="transmembrane region" description="Helical" evidence="1">
    <location>
        <begin position="80"/>
        <end position="100"/>
    </location>
</feature>
<evidence type="ECO:0000313" key="3">
    <source>
        <dbReference type="EMBL" id="OLO46298.1"/>
    </source>
</evidence>
<dbReference type="RefSeq" id="WP_075375765.1">
    <property type="nucleotide sequence ID" value="NZ_MSKJ01000001.1"/>
</dbReference>
<evidence type="ECO:0000259" key="2">
    <source>
        <dbReference type="Pfam" id="PF13240"/>
    </source>
</evidence>
<comment type="caution">
    <text evidence="3">The sequence shown here is derived from an EMBL/GenBank/DDBJ whole genome shotgun (WGS) entry which is preliminary data.</text>
</comment>
<dbReference type="Pfam" id="PF13240">
    <property type="entry name" value="Zn_Ribbon_1"/>
    <property type="match status" value="1"/>
</dbReference>
<keyword evidence="1" id="KW-0472">Membrane</keyword>
<organism evidence="3 4">
    <name type="scientific">Actinomyces oris</name>
    <dbReference type="NCBI Taxonomy" id="544580"/>
    <lineage>
        <taxon>Bacteria</taxon>
        <taxon>Bacillati</taxon>
        <taxon>Actinomycetota</taxon>
        <taxon>Actinomycetes</taxon>
        <taxon>Actinomycetales</taxon>
        <taxon>Actinomycetaceae</taxon>
        <taxon>Actinomyces</taxon>
    </lineage>
</organism>
<dbReference type="Proteomes" id="UP000186857">
    <property type="component" value="Unassembled WGS sequence"/>
</dbReference>
<evidence type="ECO:0000313" key="4">
    <source>
        <dbReference type="Proteomes" id="UP000186857"/>
    </source>
</evidence>
<dbReference type="EMBL" id="MSKJ01000001">
    <property type="protein sequence ID" value="OLO46298.1"/>
    <property type="molecule type" value="Genomic_DNA"/>
</dbReference>
<proteinExistence type="predicted"/>
<protein>
    <recommendedName>
        <fullName evidence="2">Zinc-ribbon domain-containing protein</fullName>
    </recommendedName>
</protein>